<accession>F3GRI2</accession>
<dbReference type="EMBL" id="AEAI01004582">
    <property type="protein sequence ID" value="EGH49685.1"/>
    <property type="molecule type" value="Genomic_DNA"/>
</dbReference>
<proteinExistence type="predicted"/>
<comment type="caution">
    <text evidence="1">The sequence shown here is derived from an EMBL/GenBank/DDBJ whole genome shotgun (WGS) entry which is preliminary data.</text>
</comment>
<dbReference type="HOGENOM" id="CLU_3321886_0_0_6"/>
<dbReference type="AlphaFoldDB" id="F3GRI2"/>
<protein>
    <submittedName>
        <fullName evidence="1">Uncharacterized protein</fullName>
    </submittedName>
</protein>
<name>F3GRI2_PSESJ</name>
<feature type="non-terminal residue" evidence="1">
    <location>
        <position position="39"/>
    </location>
</feature>
<sequence>MHQFELWVDTFIPTLDVVAALNAQDIVDRVPSSKRAQAF</sequence>
<reference evidence="1 2" key="1">
    <citation type="journal article" date="2011" name="PLoS Pathog.">
        <title>Dynamic evolution of pathogenicity revealed by sequencing and comparative genomics of 19 Pseudomonas syringae isolates.</title>
        <authorList>
            <person name="Baltrus D.A."/>
            <person name="Nishimura M.T."/>
            <person name="Romanchuk A."/>
            <person name="Chang J.H."/>
            <person name="Mukhtar M.S."/>
            <person name="Cherkis K."/>
            <person name="Roach J."/>
            <person name="Grant S.R."/>
            <person name="Jones C.D."/>
            <person name="Dangl J.L."/>
        </authorList>
    </citation>
    <scope>NUCLEOTIDE SEQUENCE [LARGE SCALE GENOMIC DNA]</scope>
    <source>
        <strain evidence="1 2">1704B</strain>
    </source>
</reference>
<evidence type="ECO:0000313" key="1">
    <source>
        <dbReference type="EMBL" id="EGH49685.1"/>
    </source>
</evidence>
<keyword evidence="2" id="KW-1185">Reference proteome</keyword>
<evidence type="ECO:0000313" key="2">
    <source>
        <dbReference type="Proteomes" id="UP000004986"/>
    </source>
</evidence>
<dbReference type="Proteomes" id="UP000004986">
    <property type="component" value="Unassembled WGS sequence"/>
</dbReference>
<gene>
    <name evidence="1" type="ORF">PSYPI_47763</name>
</gene>
<organism evidence="1 2">
    <name type="scientific">Pseudomonas syringae pv. pisi str. 1704B</name>
    <dbReference type="NCBI Taxonomy" id="629263"/>
    <lineage>
        <taxon>Bacteria</taxon>
        <taxon>Pseudomonadati</taxon>
        <taxon>Pseudomonadota</taxon>
        <taxon>Gammaproteobacteria</taxon>
        <taxon>Pseudomonadales</taxon>
        <taxon>Pseudomonadaceae</taxon>
        <taxon>Pseudomonas</taxon>
        <taxon>Pseudomonas syringae</taxon>
    </lineage>
</organism>